<protein>
    <submittedName>
        <fullName evidence="6">DNA/RNA non-specific endonuclease</fullName>
    </submittedName>
</protein>
<dbReference type="SUPFAM" id="SSF54060">
    <property type="entry name" value="His-Me finger endonucleases"/>
    <property type="match status" value="1"/>
</dbReference>
<feature type="domain" description="DNA/RNA non-specific endonuclease/pyrophosphatase/phosphodiesterase" evidence="5">
    <location>
        <begin position="111"/>
        <end position="310"/>
    </location>
</feature>
<keyword evidence="6" id="KW-0540">Nuclease</keyword>
<dbReference type="InterPro" id="IPR001604">
    <property type="entry name" value="Endo_G_ENPP1-like_dom"/>
</dbReference>
<organism evidence="6 7">
    <name type="scientific">Albidiferax ferrireducens (strain ATCC BAA-621 / DSM 15236 / T118)</name>
    <name type="common">Rhodoferax ferrireducens</name>
    <dbReference type="NCBI Taxonomy" id="338969"/>
    <lineage>
        <taxon>Bacteria</taxon>
        <taxon>Pseudomonadati</taxon>
        <taxon>Pseudomonadota</taxon>
        <taxon>Betaproteobacteria</taxon>
        <taxon>Burkholderiales</taxon>
        <taxon>Comamonadaceae</taxon>
        <taxon>Rhodoferax</taxon>
    </lineage>
</organism>
<evidence type="ECO:0000256" key="2">
    <source>
        <dbReference type="PIRSR" id="PIRSR640255-2"/>
    </source>
</evidence>
<dbReference type="Proteomes" id="UP000008332">
    <property type="component" value="Chromosome"/>
</dbReference>
<dbReference type="InterPro" id="IPR044929">
    <property type="entry name" value="DNA/RNA_non-sp_Endonuclease_sf"/>
</dbReference>
<dbReference type="EMBL" id="CP000267">
    <property type="protein sequence ID" value="ABD68947.1"/>
    <property type="molecule type" value="Genomic_DNA"/>
</dbReference>
<feature type="active site" description="Proton acceptor" evidence="1">
    <location>
        <position position="176"/>
    </location>
</feature>
<feature type="chain" id="PRO_5004200594" evidence="3">
    <location>
        <begin position="43"/>
        <end position="348"/>
    </location>
</feature>
<dbReference type="HOGENOM" id="CLU_055174_1_1_4"/>
<dbReference type="PANTHER" id="PTHR13966:SF5">
    <property type="entry name" value="ENDONUCLEASE G, MITOCHONDRIAL"/>
    <property type="match status" value="1"/>
</dbReference>
<evidence type="ECO:0000259" key="5">
    <source>
        <dbReference type="SMART" id="SM00892"/>
    </source>
</evidence>
<dbReference type="SMART" id="SM00892">
    <property type="entry name" value="Endonuclease_NS"/>
    <property type="match status" value="1"/>
</dbReference>
<name>Q21Z56_ALBFT</name>
<feature type="domain" description="ENPP1-3/EXOG-like endonuclease/phosphodiesterase" evidence="4">
    <location>
        <begin position="112"/>
        <end position="347"/>
    </location>
</feature>
<dbReference type="eggNOG" id="COG1864">
    <property type="taxonomic scope" value="Bacteria"/>
</dbReference>
<gene>
    <name evidence="6" type="ordered locus">Rfer_1212</name>
</gene>
<keyword evidence="7" id="KW-1185">Reference proteome</keyword>
<dbReference type="InterPro" id="IPR044925">
    <property type="entry name" value="His-Me_finger_sf"/>
</dbReference>
<evidence type="ECO:0000259" key="4">
    <source>
        <dbReference type="SMART" id="SM00477"/>
    </source>
</evidence>
<dbReference type="InterPro" id="IPR040255">
    <property type="entry name" value="Non-specific_endonuclease"/>
</dbReference>
<evidence type="ECO:0000256" key="3">
    <source>
        <dbReference type="SAM" id="SignalP"/>
    </source>
</evidence>
<feature type="binding site" evidence="2">
    <location>
        <position position="206"/>
    </location>
    <ligand>
        <name>Mg(2+)</name>
        <dbReference type="ChEBI" id="CHEBI:18420"/>
        <note>catalytic</note>
    </ligand>
</feature>
<dbReference type="KEGG" id="rfr:Rfer_1212"/>
<proteinExistence type="predicted"/>
<dbReference type="OrthoDB" id="9811262at2"/>
<dbReference type="GO" id="GO:0046872">
    <property type="term" value="F:metal ion binding"/>
    <property type="evidence" value="ECO:0007669"/>
    <property type="project" value="UniProtKB-KW"/>
</dbReference>
<accession>Q21Z56</accession>
<dbReference type="AlphaFoldDB" id="Q21Z56"/>
<reference evidence="7" key="1">
    <citation type="submission" date="2006-02" db="EMBL/GenBank/DDBJ databases">
        <title>Complete sequence of chromosome of Rhodoferax ferrireducens DSM 15236.</title>
        <authorList>
            <person name="Copeland A."/>
            <person name="Lucas S."/>
            <person name="Lapidus A."/>
            <person name="Barry K."/>
            <person name="Detter J.C."/>
            <person name="Glavina del Rio T."/>
            <person name="Hammon N."/>
            <person name="Israni S."/>
            <person name="Pitluck S."/>
            <person name="Brettin T."/>
            <person name="Bruce D."/>
            <person name="Han C."/>
            <person name="Tapia R."/>
            <person name="Gilna P."/>
            <person name="Kiss H."/>
            <person name="Schmutz J."/>
            <person name="Larimer F."/>
            <person name="Land M."/>
            <person name="Kyrpides N."/>
            <person name="Ivanova N."/>
            <person name="Richardson P."/>
        </authorList>
    </citation>
    <scope>NUCLEOTIDE SEQUENCE [LARGE SCALE GENOMIC DNA]</scope>
    <source>
        <strain evidence="7">ATCC BAA-621 / DSM 15236 / T118</strain>
    </source>
</reference>
<dbReference type="GO" id="GO:0016787">
    <property type="term" value="F:hydrolase activity"/>
    <property type="evidence" value="ECO:0007669"/>
    <property type="project" value="InterPro"/>
</dbReference>
<dbReference type="RefSeq" id="WP_011463515.1">
    <property type="nucleotide sequence ID" value="NC_007908.1"/>
</dbReference>
<keyword evidence="3" id="KW-0732">Signal</keyword>
<keyword evidence="6" id="KW-0378">Hydrolase</keyword>
<evidence type="ECO:0000256" key="1">
    <source>
        <dbReference type="PIRSR" id="PIRSR640255-1"/>
    </source>
</evidence>
<feature type="signal peptide" evidence="3">
    <location>
        <begin position="1"/>
        <end position="42"/>
    </location>
</feature>
<dbReference type="Pfam" id="PF01223">
    <property type="entry name" value="Endonuclease_NS"/>
    <property type="match status" value="1"/>
</dbReference>
<dbReference type="SMART" id="SM00477">
    <property type="entry name" value="NUC"/>
    <property type="match status" value="1"/>
</dbReference>
<dbReference type="GO" id="GO:0004519">
    <property type="term" value="F:endonuclease activity"/>
    <property type="evidence" value="ECO:0007669"/>
    <property type="project" value="UniProtKB-KW"/>
</dbReference>
<dbReference type="STRING" id="338969.Rfer_1212"/>
<sequence length="348" mass="37895">MKYVIRCCTFIQCTTKPRKNRMQIFKAALLLAAVSLAPQSHGFDLPTQVLKALESYALNPDKAAGARKTAPHSDVALPAATGNFGECRENFANGESPIVPNLKEQRARALCFTGFAVLHSGMTKTPVYSAEVLSRERIDASKGLKRTNKFFADARLPGAEKATLDDYQGSTFQRGHQFAAADAENEDSMAQSFSLANMVPQSPVNNSKTWAGLEKATRAYAHRAKGNVYVITGPAYMPQSCPFVLAAKRMLAEQNLAIPASNSQIVSQAVETAGFLAPRSYDAQACTVGAGVAVPSHLFKLVYDPTTQRAWAHWLENTDWARVSAPISYDELVRRTGIEFLPGVHPRS</sequence>
<dbReference type="GO" id="GO:0003676">
    <property type="term" value="F:nucleic acid binding"/>
    <property type="evidence" value="ECO:0007669"/>
    <property type="project" value="InterPro"/>
</dbReference>
<evidence type="ECO:0000313" key="6">
    <source>
        <dbReference type="EMBL" id="ABD68947.1"/>
    </source>
</evidence>
<dbReference type="Gene3D" id="3.40.570.10">
    <property type="entry name" value="Extracellular Endonuclease, subunit A"/>
    <property type="match status" value="1"/>
</dbReference>
<keyword evidence="6" id="KW-0255">Endonuclease</keyword>
<evidence type="ECO:0000313" key="7">
    <source>
        <dbReference type="Proteomes" id="UP000008332"/>
    </source>
</evidence>
<dbReference type="InterPro" id="IPR020821">
    <property type="entry name" value="ENPP1-3/EXOG-like_nuc-like"/>
</dbReference>
<keyword evidence="2" id="KW-0479">Metal-binding</keyword>
<dbReference type="PANTHER" id="PTHR13966">
    <property type="entry name" value="ENDONUCLEASE RELATED"/>
    <property type="match status" value="1"/>
</dbReference>